<keyword evidence="3" id="KW-1185">Reference proteome</keyword>
<evidence type="ECO:0000256" key="1">
    <source>
        <dbReference type="SAM" id="MobiDB-lite"/>
    </source>
</evidence>
<dbReference type="EMBL" id="JAFBMS010000013">
    <property type="protein sequence ID" value="KAG9347689.1"/>
    <property type="molecule type" value="Genomic_DNA"/>
</dbReference>
<reference evidence="2" key="1">
    <citation type="thesis" date="2021" institute="BYU ScholarsArchive" country="Provo, UT, USA">
        <title>Applications of and Algorithms for Genome Assembly and Genomic Analyses with an Emphasis on Marine Teleosts.</title>
        <authorList>
            <person name="Pickett B.D."/>
        </authorList>
    </citation>
    <scope>NUCLEOTIDE SEQUENCE</scope>
    <source>
        <strain evidence="2">HI-2016</strain>
    </source>
</reference>
<evidence type="ECO:0000313" key="2">
    <source>
        <dbReference type="EMBL" id="KAG9347689.1"/>
    </source>
</evidence>
<accession>A0A8T2P5X7</accession>
<sequence length="73" mass="7875">MPSNAAATTTTTFKTSDFEYDAAANKMRDTAGKLSGNSQTMSRSRLTQGEEPATTQHVCQSLGFSSLFLYVLC</sequence>
<dbReference type="AlphaFoldDB" id="A0A8T2P5X7"/>
<gene>
    <name evidence="2" type="ORF">JZ751_005263</name>
</gene>
<feature type="compositionally biased region" description="Polar residues" evidence="1">
    <location>
        <begin position="35"/>
        <end position="52"/>
    </location>
</feature>
<evidence type="ECO:0000313" key="3">
    <source>
        <dbReference type="Proteomes" id="UP000824540"/>
    </source>
</evidence>
<protein>
    <submittedName>
        <fullName evidence="2">Uncharacterized protein</fullName>
    </submittedName>
</protein>
<feature type="region of interest" description="Disordered" evidence="1">
    <location>
        <begin position="29"/>
        <end position="52"/>
    </location>
</feature>
<comment type="caution">
    <text evidence="2">The sequence shown here is derived from an EMBL/GenBank/DDBJ whole genome shotgun (WGS) entry which is preliminary data.</text>
</comment>
<organism evidence="2 3">
    <name type="scientific">Albula glossodonta</name>
    <name type="common">roundjaw bonefish</name>
    <dbReference type="NCBI Taxonomy" id="121402"/>
    <lineage>
        <taxon>Eukaryota</taxon>
        <taxon>Metazoa</taxon>
        <taxon>Chordata</taxon>
        <taxon>Craniata</taxon>
        <taxon>Vertebrata</taxon>
        <taxon>Euteleostomi</taxon>
        <taxon>Actinopterygii</taxon>
        <taxon>Neopterygii</taxon>
        <taxon>Teleostei</taxon>
        <taxon>Albuliformes</taxon>
        <taxon>Albulidae</taxon>
        <taxon>Albula</taxon>
    </lineage>
</organism>
<name>A0A8T2P5X7_9TELE</name>
<proteinExistence type="predicted"/>
<dbReference type="Proteomes" id="UP000824540">
    <property type="component" value="Unassembled WGS sequence"/>
</dbReference>